<evidence type="ECO:0000256" key="7">
    <source>
        <dbReference type="ARBA" id="ARBA00022848"/>
    </source>
</evidence>
<evidence type="ECO:0000256" key="8">
    <source>
        <dbReference type="ARBA" id="ARBA00023002"/>
    </source>
</evidence>
<comment type="cofactor">
    <cofactor evidence="1">
        <name>heme</name>
        <dbReference type="ChEBI" id="CHEBI:30413"/>
    </cofactor>
</comment>
<comment type="similarity">
    <text evidence="4">Belongs to the cytochrome P450 family.</text>
</comment>
<dbReference type="InterPro" id="IPR008067">
    <property type="entry name" value="Cyt_P450_E_grp-I_CYP2A-like"/>
</dbReference>
<keyword evidence="12" id="KW-1133">Transmembrane helix</keyword>
<keyword evidence="14" id="KW-1185">Reference proteome</keyword>
<evidence type="ECO:0000256" key="6">
    <source>
        <dbReference type="ARBA" id="ARBA00022824"/>
    </source>
</evidence>
<protein>
    <submittedName>
        <fullName evidence="13">Cytochrome P450, family 2, subfamily N, polypeptide 13</fullName>
    </submittedName>
</protein>
<dbReference type="SUPFAM" id="SSF48264">
    <property type="entry name" value="Cytochrome P450"/>
    <property type="match status" value="1"/>
</dbReference>
<dbReference type="PANTHER" id="PTHR24300">
    <property type="entry name" value="CYTOCHROME P450 508A4-RELATED"/>
    <property type="match status" value="1"/>
</dbReference>
<evidence type="ECO:0000256" key="11">
    <source>
        <dbReference type="ARBA" id="ARBA00023136"/>
    </source>
</evidence>
<keyword evidence="9" id="KW-0408">Iron</keyword>
<dbReference type="FunFam" id="1.10.630.10:FF:000004">
    <property type="entry name" value="cytochrome P450 2D15 isoform X1"/>
    <property type="match status" value="1"/>
</dbReference>
<dbReference type="Ensembl" id="ENSCVAT00000013077.1">
    <property type="protein sequence ID" value="ENSCVAP00000001638.1"/>
    <property type="gene ID" value="ENSCVAG00000002653.1"/>
</dbReference>
<evidence type="ECO:0000256" key="2">
    <source>
        <dbReference type="ARBA" id="ARBA00004524"/>
    </source>
</evidence>
<reference evidence="13" key="2">
    <citation type="submission" date="2025-09" db="UniProtKB">
        <authorList>
            <consortium name="Ensembl"/>
        </authorList>
    </citation>
    <scope>IDENTIFICATION</scope>
</reference>
<dbReference type="GO" id="GO:0006082">
    <property type="term" value="P:organic acid metabolic process"/>
    <property type="evidence" value="ECO:0007669"/>
    <property type="project" value="TreeGrafter"/>
</dbReference>
<dbReference type="GO" id="GO:0016712">
    <property type="term" value="F:oxidoreductase activity, acting on paired donors, with incorporation or reduction of molecular oxygen, reduced flavin or flavoprotein as one donor, and incorporation of one atom of oxygen"/>
    <property type="evidence" value="ECO:0007669"/>
    <property type="project" value="InterPro"/>
</dbReference>
<dbReference type="GO" id="GO:0020037">
    <property type="term" value="F:heme binding"/>
    <property type="evidence" value="ECO:0007669"/>
    <property type="project" value="InterPro"/>
</dbReference>
<sequence>MWIYNFLLSFDLKGIFLFGLLFLLIADYLKNKKPSNFPPGPRALPFVGNILNFDSNQPHVHFTKLANIYGSVFRVRFGWDTMVILNGYKMVKEALVIQAENFVDRPYNAVADRLYSEPSGGIFLSNGEKWKRQRRFALSTLRNFGLGKNTLEQSICEEIRHLQEEIESENGKPFSPAGLFNNAVANVICQLVMGKRYDYTDHRFQIMLKQMSEVIYLEGSIWGELYQAFPSVMKYLPGPHNKIFTIYNGILNFLHEEVENHRKDLDQNNPRDYIDTFLIEMKNQKESNLGFTECNLAFCSLDLFAAGTETTATTLQWALVFLIKYPHVQEKVHAEIDKVIGRSRQPSMADRPNMPYTDAVIHEIQRMGNIVPLNGLRVAAKDTTLGGYFIPKGTSVLPMLTSVLFDKNEWETPDTFNPGHFLDANGKFVKREAFLPFSAGIAHIPELGLPFIFISFYALLMFYGHEILIMTQRTRSRYKWLKLFFSAGWLGFPLEID</sequence>
<dbReference type="PRINTS" id="PR01684">
    <property type="entry name" value="EP450ICYP2A"/>
</dbReference>
<keyword evidence="8" id="KW-0560">Oxidoreductase</keyword>
<dbReference type="STRING" id="28743.ENSCVAP00000001638"/>
<dbReference type="PRINTS" id="PR00463">
    <property type="entry name" value="EP450I"/>
</dbReference>
<evidence type="ECO:0000256" key="9">
    <source>
        <dbReference type="ARBA" id="ARBA00023004"/>
    </source>
</evidence>
<dbReference type="InterPro" id="IPR050182">
    <property type="entry name" value="Cytochrome_P450_fam2"/>
</dbReference>
<dbReference type="AlphaFoldDB" id="A0A3Q2CA26"/>
<keyword evidence="6" id="KW-0256">Endoplasmic reticulum</keyword>
<accession>A0A3Q2CA26</accession>
<dbReference type="OMA" id="VVELNRW"/>
<dbReference type="GO" id="GO:0005506">
    <property type="term" value="F:iron ion binding"/>
    <property type="evidence" value="ECO:0007669"/>
    <property type="project" value="InterPro"/>
</dbReference>
<keyword evidence="5" id="KW-0479">Metal-binding</keyword>
<keyword evidence="11 12" id="KW-0472">Membrane</keyword>
<keyword evidence="12" id="KW-0812">Transmembrane</keyword>
<dbReference type="Gene3D" id="1.10.630.10">
    <property type="entry name" value="Cytochrome P450"/>
    <property type="match status" value="1"/>
</dbReference>
<dbReference type="InterPro" id="IPR036396">
    <property type="entry name" value="Cyt_P450_sf"/>
</dbReference>
<dbReference type="GeneTree" id="ENSGT00950000182879"/>
<evidence type="ECO:0000256" key="4">
    <source>
        <dbReference type="ARBA" id="ARBA00010617"/>
    </source>
</evidence>
<keyword evidence="7" id="KW-0492">Microsome</keyword>
<dbReference type="PRINTS" id="PR00385">
    <property type="entry name" value="P450"/>
</dbReference>
<evidence type="ECO:0000313" key="14">
    <source>
        <dbReference type="Proteomes" id="UP000265020"/>
    </source>
</evidence>
<dbReference type="InterPro" id="IPR002401">
    <property type="entry name" value="Cyt_P450_E_grp-I"/>
</dbReference>
<dbReference type="PANTHER" id="PTHR24300:SF177">
    <property type="entry name" value="CYTOCHROME P450 2J2"/>
    <property type="match status" value="1"/>
</dbReference>
<reference evidence="13" key="1">
    <citation type="submission" date="2025-08" db="UniProtKB">
        <authorList>
            <consortium name="Ensembl"/>
        </authorList>
    </citation>
    <scope>IDENTIFICATION</scope>
</reference>
<evidence type="ECO:0000256" key="1">
    <source>
        <dbReference type="ARBA" id="ARBA00001971"/>
    </source>
</evidence>
<dbReference type="Proteomes" id="UP000265020">
    <property type="component" value="Unassembled WGS sequence"/>
</dbReference>
<proteinExistence type="inferred from homology"/>
<dbReference type="GO" id="GO:0006805">
    <property type="term" value="P:xenobiotic metabolic process"/>
    <property type="evidence" value="ECO:0007669"/>
    <property type="project" value="TreeGrafter"/>
</dbReference>
<evidence type="ECO:0000256" key="3">
    <source>
        <dbReference type="ARBA" id="ARBA00004586"/>
    </source>
</evidence>
<evidence type="ECO:0000313" key="13">
    <source>
        <dbReference type="Ensembl" id="ENSCVAP00000001638.1"/>
    </source>
</evidence>
<name>A0A3Q2CA26_CYPVA</name>
<dbReference type="InterPro" id="IPR001128">
    <property type="entry name" value="Cyt_P450"/>
</dbReference>
<organism evidence="13 14">
    <name type="scientific">Cyprinodon variegatus</name>
    <name type="common">Sheepshead minnow</name>
    <dbReference type="NCBI Taxonomy" id="28743"/>
    <lineage>
        <taxon>Eukaryota</taxon>
        <taxon>Metazoa</taxon>
        <taxon>Chordata</taxon>
        <taxon>Craniata</taxon>
        <taxon>Vertebrata</taxon>
        <taxon>Euteleostomi</taxon>
        <taxon>Actinopterygii</taxon>
        <taxon>Neopterygii</taxon>
        <taxon>Teleostei</taxon>
        <taxon>Neoteleostei</taxon>
        <taxon>Acanthomorphata</taxon>
        <taxon>Ovalentaria</taxon>
        <taxon>Atherinomorphae</taxon>
        <taxon>Cyprinodontiformes</taxon>
        <taxon>Cyprinodontidae</taxon>
        <taxon>Cyprinodon</taxon>
    </lineage>
</organism>
<evidence type="ECO:0000256" key="5">
    <source>
        <dbReference type="ARBA" id="ARBA00022723"/>
    </source>
</evidence>
<feature type="transmembrane region" description="Helical" evidence="12">
    <location>
        <begin position="12"/>
        <end position="29"/>
    </location>
</feature>
<comment type="subcellular location">
    <subcellularLocation>
        <location evidence="3">Endoplasmic reticulum membrane</location>
    </subcellularLocation>
    <subcellularLocation>
        <location evidence="2">Microsome membrane</location>
    </subcellularLocation>
</comment>
<dbReference type="Pfam" id="PF00067">
    <property type="entry name" value="p450"/>
    <property type="match status" value="1"/>
</dbReference>
<evidence type="ECO:0000256" key="10">
    <source>
        <dbReference type="ARBA" id="ARBA00023033"/>
    </source>
</evidence>
<evidence type="ECO:0000256" key="12">
    <source>
        <dbReference type="SAM" id="Phobius"/>
    </source>
</evidence>
<feature type="transmembrane region" description="Helical" evidence="12">
    <location>
        <begin position="447"/>
        <end position="468"/>
    </location>
</feature>
<dbReference type="GO" id="GO:0005789">
    <property type="term" value="C:endoplasmic reticulum membrane"/>
    <property type="evidence" value="ECO:0007669"/>
    <property type="project" value="UniProtKB-SubCell"/>
</dbReference>
<keyword evidence="10" id="KW-0503">Monooxygenase</keyword>